<name>A0AAJ0BWP6_9PEZI</name>
<dbReference type="AlphaFoldDB" id="A0AAJ0BWP6"/>
<feature type="compositionally biased region" description="Low complexity" evidence="10">
    <location>
        <begin position="403"/>
        <end position="417"/>
    </location>
</feature>
<dbReference type="SUPFAM" id="SSF57667">
    <property type="entry name" value="beta-beta-alpha zinc fingers"/>
    <property type="match status" value="2"/>
</dbReference>
<feature type="domain" description="C2H2-type" evidence="11">
    <location>
        <begin position="85"/>
        <end position="114"/>
    </location>
</feature>
<dbReference type="PROSITE" id="PS00028">
    <property type="entry name" value="ZINC_FINGER_C2H2_1"/>
    <property type="match status" value="2"/>
</dbReference>
<dbReference type="InterPro" id="IPR050806">
    <property type="entry name" value="pacC/RIM101"/>
</dbReference>
<evidence type="ECO:0000256" key="2">
    <source>
        <dbReference type="ARBA" id="ARBA00022491"/>
    </source>
</evidence>
<evidence type="ECO:0000313" key="12">
    <source>
        <dbReference type="EMBL" id="KAK1765685.1"/>
    </source>
</evidence>
<evidence type="ECO:0000256" key="9">
    <source>
        <dbReference type="PROSITE-ProRule" id="PRU00042"/>
    </source>
</evidence>
<feature type="compositionally biased region" description="Low complexity" evidence="10">
    <location>
        <begin position="483"/>
        <end position="492"/>
    </location>
</feature>
<evidence type="ECO:0000256" key="4">
    <source>
        <dbReference type="ARBA" id="ARBA00022737"/>
    </source>
</evidence>
<dbReference type="PROSITE" id="PS50157">
    <property type="entry name" value="ZINC_FINGER_C2H2_2"/>
    <property type="match status" value="3"/>
</dbReference>
<evidence type="ECO:0000313" key="13">
    <source>
        <dbReference type="Proteomes" id="UP001244011"/>
    </source>
</evidence>
<feature type="compositionally biased region" description="Polar residues" evidence="10">
    <location>
        <begin position="381"/>
        <end position="402"/>
    </location>
</feature>
<feature type="compositionally biased region" description="Low complexity" evidence="10">
    <location>
        <begin position="438"/>
        <end position="448"/>
    </location>
</feature>
<dbReference type="PANTHER" id="PTHR47257:SF1">
    <property type="entry name" value="PH-RESPONSE TRANSCRIPTION FACTOR PACC_RIM101"/>
    <property type="match status" value="1"/>
</dbReference>
<feature type="domain" description="C2H2-type" evidence="11">
    <location>
        <begin position="49"/>
        <end position="79"/>
    </location>
</feature>
<feature type="compositionally biased region" description="Polar residues" evidence="10">
    <location>
        <begin position="180"/>
        <end position="192"/>
    </location>
</feature>
<comment type="subcellular location">
    <subcellularLocation>
        <location evidence="1">Nucleus</location>
    </subcellularLocation>
</comment>
<evidence type="ECO:0000256" key="1">
    <source>
        <dbReference type="ARBA" id="ARBA00004123"/>
    </source>
</evidence>
<dbReference type="InterPro" id="IPR036236">
    <property type="entry name" value="Znf_C2H2_sf"/>
</dbReference>
<feature type="compositionally biased region" description="Basic and acidic residues" evidence="10">
    <location>
        <begin position="536"/>
        <end position="557"/>
    </location>
</feature>
<feature type="region of interest" description="Disordered" evidence="10">
    <location>
        <begin position="380"/>
        <end position="417"/>
    </location>
</feature>
<dbReference type="GO" id="GO:0045944">
    <property type="term" value="P:positive regulation of transcription by RNA polymerase II"/>
    <property type="evidence" value="ECO:0007669"/>
    <property type="project" value="TreeGrafter"/>
</dbReference>
<feature type="region of interest" description="Disordered" evidence="10">
    <location>
        <begin position="438"/>
        <end position="502"/>
    </location>
</feature>
<evidence type="ECO:0000256" key="8">
    <source>
        <dbReference type="ARBA" id="ARBA00038089"/>
    </source>
</evidence>
<evidence type="ECO:0000256" key="5">
    <source>
        <dbReference type="ARBA" id="ARBA00022771"/>
    </source>
</evidence>
<organism evidence="12 13">
    <name type="scientific">Phialemonium atrogriseum</name>
    <dbReference type="NCBI Taxonomy" id="1093897"/>
    <lineage>
        <taxon>Eukaryota</taxon>
        <taxon>Fungi</taxon>
        <taxon>Dikarya</taxon>
        <taxon>Ascomycota</taxon>
        <taxon>Pezizomycotina</taxon>
        <taxon>Sordariomycetes</taxon>
        <taxon>Sordariomycetidae</taxon>
        <taxon>Cephalothecales</taxon>
        <taxon>Cephalothecaceae</taxon>
        <taxon>Phialemonium</taxon>
    </lineage>
</organism>
<evidence type="ECO:0000256" key="7">
    <source>
        <dbReference type="ARBA" id="ARBA00023242"/>
    </source>
</evidence>
<feature type="compositionally biased region" description="Low complexity" evidence="10">
    <location>
        <begin position="19"/>
        <end position="43"/>
    </location>
</feature>
<feature type="domain" description="C2H2-type" evidence="11">
    <location>
        <begin position="115"/>
        <end position="142"/>
    </location>
</feature>
<dbReference type="Gene3D" id="3.30.160.60">
    <property type="entry name" value="Classic Zinc Finger"/>
    <property type="match status" value="2"/>
</dbReference>
<dbReference type="GO" id="GO:0005634">
    <property type="term" value="C:nucleus"/>
    <property type="evidence" value="ECO:0007669"/>
    <property type="project" value="UniProtKB-SubCell"/>
</dbReference>
<feature type="region of interest" description="Disordered" evidence="10">
    <location>
        <begin position="1"/>
        <end position="46"/>
    </location>
</feature>
<keyword evidence="7" id="KW-0539">Nucleus</keyword>
<accession>A0AAJ0BWP6</accession>
<keyword evidence="5 9" id="KW-0863">Zinc-finger</keyword>
<dbReference type="Proteomes" id="UP001244011">
    <property type="component" value="Unassembled WGS sequence"/>
</dbReference>
<dbReference type="GeneID" id="85311575"/>
<evidence type="ECO:0000256" key="6">
    <source>
        <dbReference type="ARBA" id="ARBA00022833"/>
    </source>
</evidence>
<dbReference type="SMART" id="SM00355">
    <property type="entry name" value="ZnF_C2H2"/>
    <property type="match status" value="3"/>
</dbReference>
<dbReference type="FunFam" id="3.30.160.60:FF:000458">
    <property type="entry name" value="pH-response transcription factor pacC/RIM101"/>
    <property type="match status" value="1"/>
</dbReference>
<feature type="compositionally biased region" description="Acidic residues" evidence="10">
    <location>
        <begin position="493"/>
        <end position="502"/>
    </location>
</feature>
<dbReference type="Pfam" id="PF00096">
    <property type="entry name" value="zf-C2H2"/>
    <property type="match status" value="1"/>
</dbReference>
<keyword evidence="6" id="KW-0862">Zinc</keyword>
<keyword evidence="3" id="KW-0479">Metal-binding</keyword>
<comment type="caution">
    <text evidence="12">The sequence shown here is derived from an EMBL/GenBank/DDBJ whole genome shotgun (WGS) entry which is preliminary data.</text>
</comment>
<dbReference type="InterPro" id="IPR013087">
    <property type="entry name" value="Znf_C2H2_type"/>
</dbReference>
<evidence type="ECO:0000259" key="11">
    <source>
        <dbReference type="PROSITE" id="PS50157"/>
    </source>
</evidence>
<reference evidence="12" key="1">
    <citation type="submission" date="2023-06" db="EMBL/GenBank/DDBJ databases">
        <title>Genome-scale phylogeny and comparative genomics of the fungal order Sordariales.</title>
        <authorList>
            <consortium name="Lawrence Berkeley National Laboratory"/>
            <person name="Hensen N."/>
            <person name="Bonometti L."/>
            <person name="Westerberg I."/>
            <person name="Brannstrom I.O."/>
            <person name="Guillou S."/>
            <person name="Cros-Aarteil S."/>
            <person name="Calhoun S."/>
            <person name="Haridas S."/>
            <person name="Kuo A."/>
            <person name="Mondo S."/>
            <person name="Pangilinan J."/>
            <person name="Riley R."/>
            <person name="Labutti K."/>
            <person name="Andreopoulos B."/>
            <person name="Lipzen A."/>
            <person name="Chen C."/>
            <person name="Yanf M."/>
            <person name="Daum C."/>
            <person name="Ng V."/>
            <person name="Clum A."/>
            <person name="Steindorff A."/>
            <person name="Ohm R."/>
            <person name="Martin F."/>
            <person name="Silar P."/>
            <person name="Natvig D."/>
            <person name="Lalanne C."/>
            <person name="Gautier V."/>
            <person name="Ament-Velasquez S.L."/>
            <person name="Kruys A."/>
            <person name="Hutchinson M.I."/>
            <person name="Powell A.J."/>
            <person name="Barry K."/>
            <person name="Miller A.N."/>
            <person name="Grigoriev I.V."/>
            <person name="Debuchy R."/>
            <person name="Gladieux P."/>
            <person name="Thoren M.H."/>
            <person name="Johannesson H."/>
        </authorList>
    </citation>
    <scope>NUCLEOTIDE SEQUENCE</scope>
    <source>
        <strain evidence="12">8032-3</strain>
    </source>
</reference>
<dbReference type="FunFam" id="3.30.160.60:FF:001875">
    <property type="entry name" value="pH-response transcription factor pacC/RIM101"/>
    <property type="match status" value="1"/>
</dbReference>
<feature type="region of interest" description="Disordered" evidence="10">
    <location>
        <begin position="180"/>
        <end position="203"/>
    </location>
</feature>
<evidence type="ECO:0000256" key="3">
    <source>
        <dbReference type="ARBA" id="ARBA00022723"/>
    </source>
</evidence>
<gene>
    <name evidence="12" type="ORF">QBC33DRAFT_543616</name>
</gene>
<evidence type="ECO:0000256" key="10">
    <source>
        <dbReference type="SAM" id="MobiDB-lite"/>
    </source>
</evidence>
<protein>
    <submittedName>
        <fullName evidence="12">Ph-response transcription factor pacc rim101 protein</fullName>
    </submittedName>
</protein>
<feature type="region of interest" description="Disordered" evidence="10">
    <location>
        <begin position="536"/>
        <end position="579"/>
    </location>
</feature>
<dbReference type="GO" id="GO:0008270">
    <property type="term" value="F:zinc ion binding"/>
    <property type="evidence" value="ECO:0007669"/>
    <property type="project" value="UniProtKB-KW"/>
</dbReference>
<dbReference type="PANTHER" id="PTHR47257">
    <property type="entry name" value="PH-RESPONSE TRANSCRIPTION FACTOR PACC/RIM101"/>
    <property type="match status" value="1"/>
</dbReference>
<keyword evidence="13" id="KW-1185">Reference proteome</keyword>
<feature type="compositionally biased region" description="Polar residues" evidence="10">
    <location>
        <begin position="1"/>
        <end position="18"/>
    </location>
</feature>
<comment type="similarity">
    <text evidence="8">Belongs to the pacC/RIM101 family.</text>
</comment>
<keyword evidence="4" id="KW-0677">Repeat</keyword>
<dbReference type="EMBL" id="MU839014">
    <property type="protein sequence ID" value="KAK1765685.1"/>
    <property type="molecule type" value="Genomic_DNA"/>
</dbReference>
<sequence>MSANQDPSVQSTSSNSNDNTPAPSTTATNNSNSTSATSSSSSAGQDDGLVCRWNQCNERFNSAETLYDHICERHVGRKSTNNLNLTCQWNSCRTTTVKRDHITSHIRVHVPLKPHKCDFCGKSFKRPQDLKKHVKTHADDSVLVGRSPQDQNGGMNPAYRGHSGKAPSSYYDHNGHVRTNSAAFGQPQQNGHASYYTHHQPQPQPYQPLYYQQPMGPRGDFMGHQAAPFDARSKRGYDDLNEFFGSAKRRQVDPNSYTQVGRSLLPLHTSLGLHTGGLSTEYMTAAPPALSVGGGASHGPLTQHYYLPPMTNLRTKDDLQQIDHILEQMQATVYENTGSPQSAHYPHHGVDMRHHSPAYATRPGVDHYAAVSGPQVASPLVASTPSTGTPAVTPPSGTMSYTSGHSPSASSAGMSPASRHSTAASVAYPTLPAVTYQGQSTTSTLGSSFNPVERRLSGGMLQTSNGGRRAGRDMDRAATPKASESNSVSSPSDESETSTEAETYDEWVQHMRVIEFLRKYVRDRLHRQDYDEAMREGMMEGRDHRDNRDNRDNRIDSKGFASEKGVPERPLYPSLPRIM</sequence>
<proteinExistence type="inferred from homology"/>
<keyword evidence="2" id="KW-0678">Repressor</keyword>
<dbReference type="RefSeq" id="XP_060281898.1">
    <property type="nucleotide sequence ID" value="XM_060428388.1"/>
</dbReference>